<reference evidence="1" key="1">
    <citation type="submission" date="2019-10" db="EMBL/GenBank/DDBJ databases">
        <title>Metagenomic sequencing of thiosulfate-disproportionating enrichment culture.</title>
        <authorList>
            <person name="Umezawa K."/>
            <person name="Kojima H."/>
            <person name="Fukui M."/>
        </authorList>
    </citation>
    <scope>NUCLEOTIDE SEQUENCE</scope>
    <source>
        <strain evidence="1">45J</strain>
    </source>
</reference>
<dbReference type="PANTHER" id="PTHR43566:SF2">
    <property type="entry name" value="DUF4143 DOMAIN-CONTAINING PROTEIN"/>
    <property type="match status" value="1"/>
</dbReference>
<organism evidence="1">
    <name type="scientific">hot springs metagenome</name>
    <dbReference type="NCBI Taxonomy" id="433727"/>
    <lineage>
        <taxon>unclassified sequences</taxon>
        <taxon>metagenomes</taxon>
        <taxon>ecological metagenomes</taxon>
    </lineage>
</organism>
<comment type="caution">
    <text evidence="1">The sequence shown here is derived from an EMBL/GenBank/DDBJ whole genome shotgun (WGS) entry which is preliminary data.</text>
</comment>
<accession>A0A5J4L5C6</accession>
<dbReference type="EMBL" id="BLAB01000001">
    <property type="protein sequence ID" value="GER94080.1"/>
    <property type="molecule type" value="Genomic_DNA"/>
</dbReference>
<dbReference type="PANTHER" id="PTHR43566">
    <property type="entry name" value="CONSERVED PROTEIN"/>
    <property type="match status" value="1"/>
</dbReference>
<name>A0A5J4L5C6_9ZZZZ</name>
<sequence length="58" mass="6331">MLYPRIVFSQILDAMKHFSVVLLTGARQVGKSTLALAVMDNYITLDDIAAYSSAKADP</sequence>
<gene>
    <name evidence="1" type="ORF">A45J_1838</name>
</gene>
<evidence type="ECO:0008006" key="2">
    <source>
        <dbReference type="Google" id="ProtNLM"/>
    </source>
</evidence>
<proteinExistence type="predicted"/>
<dbReference type="AlphaFoldDB" id="A0A5J4L5C6"/>
<protein>
    <recommendedName>
        <fullName evidence="2">AAA domain-containing protein</fullName>
    </recommendedName>
</protein>
<evidence type="ECO:0000313" key="1">
    <source>
        <dbReference type="EMBL" id="GER94080.1"/>
    </source>
</evidence>